<evidence type="ECO:0000313" key="1">
    <source>
        <dbReference type="EMBL" id="ASQ41227.1"/>
    </source>
</evidence>
<dbReference type="GeneID" id="54981318"/>
<keyword evidence="2" id="KW-1185">Reference proteome</keyword>
<dbReference type="RefSeq" id="YP_009791148.1">
    <property type="nucleotide sequence ID" value="NC_047837.1"/>
</dbReference>
<name>A0A222NP88_9VIRU</name>
<organism evidence="1 2">
    <name type="scientific">Flavobacterium phage FLiP</name>
    <dbReference type="NCBI Taxonomy" id="2023716"/>
    <lineage>
        <taxon>Viruses</taxon>
        <taxon>Varidnaviria</taxon>
        <taxon>Abadenavirae</taxon>
        <taxon>Produgelaviricota</taxon>
        <taxon>Ainoaviricetes</taxon>
        <taxon>Lautamovirales</taxon>
        <taxon>Finnlakeviridae</taxon>
        <taxon>Finnlakevirus</taxon>
        <taxon>Finnlakevirus FLiP</taxon>
    </lineage>
</organism>
<sequence length="69" mass="7077">MAVAKLLTSTVAQSAGGIVALDVVQGVDPTSVKTQLIAIAGSLIVSAIKFAVSKWIVPLFKKQNVDVGL</sequence>
<proteinExistence type="predicted"/>
<dbReference type="Proteomes" id="UP000225886">
    <property type="component" value="Segment"/>
</dbReference>
<dbReference type="KEGG" id="vg:54981318"/>
<evidence type="ECO:0000313" key="2">
    <source>
        <dbReference type="Proteomes" id="UP000225886"/>
    </source>
</evidence>
<reference evidence="1 2" key="1">
    <citation type="journal article" date="2017" name="Proc. Natl. Acad. Sci. U.S.A.">
        <title>Virus found in a boreal lake links ssDNA and dsDNA viruses.</title>
        <authorList>
            <person name="Laanto E."/>
            <person name="Mantynen S."/>
            <person name="De Colibus L."/>
            <person name="Marjakangas J."/>
            <person name="Gillum A."/>
            <person name="Stuart D.I."/>
            <person name="Ravantti J.J."/>
            <person name="Huiskonen J.T."/>
            <person name="Sundberg L.R."/>
        </authorList>
    </citation>
    <scope>NUCLEOTIDE SEQUENCE [LARGE SCALE GENOMIC DNA]</scope>
</reference>
<protein>
    <submittedName>
        <fullName evidence="1">Uncharacterized protein</fullName>
    </submittedName>
</protein>
<accession>A0A222NP88</accession>
<dbReference type="EMBL" id="MF361639">
    <property type="protein sequence ID" value="ASQ41227.1"/>
    <property type="molecule type" value="Genomic_DNA"/>
</dbReference>